<dbReference type="KEGG" id="euz:DVS28_a1089"/>
<organism evidence="1 2">
    <name type="scientific">Euzebya pacifica</name>
    <dbReference type="NCBI Taxonomy" id="1608957"/>
    <lineage>
        <taxon>Bacteria</taxon>
        <taxon>Bacillati</taxon>
        <taxon>Actinomycetota</taxon>
        <taxon>Nitriliruptoria</taxon>
        <taxon>Euzebyales</taxon>
    </lineage>
</organism>
<dbReference type="AlphaFoldDB" id="A0A346XU93"/>
<protein>
    <submittedName>
        <fullName evidence="1">Uncharacterized protein</fullName>
    </submittedName>
</protein>
<dbReference type="EMBL" id="CP031165">
    <property type="protein sequence ID" value="AXV05790.1"/>
    <property type="molecule type" value="Genomic_DNA"/>
</dbReference>
<keyword evidence="2" id="KW-1185">Reference proteome</keyword>
<reference evidence="1 2" key="1">
    <citation type="submission" date="2018-09" db="EMBL/GenBank/DDBJ databases">
        <title>Complete genome sequence of Euzebya sp. DY32-46 isolated from seawater of Pacific Ocean.</title>
        <authorList>
            <person name="Xu L."/>
            <person name="Wu Y.-H."/>
            <person name="Xu X.-W."/>
        </authorList>
    </citation>
    <scope>NUCLEOTIDE SEQUENCE [LARGE SCALE GENOMIC DNA]</scope>
    <source>
        <strain evidence="1 2">DY32-46</strain>
    </source>
</reference>
<accession>A0A346XU93</accession>
<evidence type="ECO:0000313" key="1">
    <source>
        <dbReference type="EMBL" id="AXV05790.1"/>
    </source>
</evidence>
<proteinExistence type="predicted"/>
<dbReference type="Proteomes" id="UP000264006">
    <property type="component" value="Chromosome"/>
</dbReference>
<name>A0A346XU93_9ACTN</name>
<evidence type="ECO:0000313" key="2">
    <source>
        <dbReference type="Proteomes" id="UP000264006"/>
    </source>
</evidence>
<gene>
    <name evidence="1" type="ORF">DVS28_a1089</name>
</gene>
<sequence length="129" mass="13610">MFARTRKINKIVNDPRIDQAALRMEGVVGANPPAIGPAELDPGGRATPALVTVEGSRIVAVPYDGGQAIGLDVTMIDGIAVNARKLTMTVEWSGSTDGEATLEPPRSSPWTVFTNEQVLQAVQQLTLGS</sequence>